<evidence type="ECO:0000313" key="1">
    <source>
        <dbReference type="EMBL" id="SVE20469.1"/>
    </source>
</evidence>
<name>A0A383BKR2_9ZZZZ</name>
<dbReference type="EMBL" id="UINC01201226">
    <property type="protein sequence ID" value="SVE20469.1"/>
    <property type="molecule type" value="Genomic_DNA"/>
</dbReference>
<proteinExistence type="predicted"/>
<protein>
    <submittedName>
        <fullName evidence="1">Uncharacterized protein</fullName>
    </submittedName>
</protein>
<dbReference type="AlphaFoldDB" id="A0A383BKR2"/>
<sequence length="33" mass="3849">MIVALFFVFWVGHETYALTLHNKQHFSGWALLA</sequence>
<gene>
    <name evidence="1" type="ORF">METZ01_LOCUS473323</name>
</gene>
<organism evidence="1">
    <name type="scientific">marine metagenome</name>
    <dbReference type="NCBI Taxonomy" id="408172"/>
    <lineage>
        <taxon>unclassified sequences</taxon>
        <taxon>metagenomes</taxon>
        <taxon>ecological metagenomes</taxon>
    </lineage>
</organism>
<reference evidence="1" key="1">
    <citation type="submission" date="2018-05" db="EMBL/GenBank/DDBJ databases">
        <authorList>
            <person name="Lanie J.A."/>
            <person name="Ng W.-L."/>
            <person name="Kazmierczak K.M."/>
            <person name="Andrzejewski T.M."/>
            <person name="Davidsen T.M."/>
            <person name="Wayne K.J."/>
            <person name="Tettelin H."/>
            <person name="Glass J.I."/>
            <person name="Rusch D."/>
            <person name="Podicherti R."/>
            <person name="Tsui H.-C.T."/>
            <person name="Winkler M.E."/>
        </authorList>
    </citation>
    <scope>NUCLEOTIDE SEQUENCE</scope>
</reference>
<feature type="non-terminal residue" evidence="1">
    <location>
        <position position="33"/>
    </location>
</feature>
<accession>A0A383BKR2</accession>